<feature type="domain" description="CobW/HypB/UreG nucleotide-binding" evidence="3">
    <location>
        <begin position="17"/>
        <end position="190"/>
    </location>
</feature>
<name>A0A3D9DVQ9_9GAMM</name>
<comment type="function">
    <text evidence="1">Zinc chaperone that directly transfers zinc cofactor to target proteins, thereby activating them. Zinc is transferred from the CXCC motif in the GTPase domain to the zinc binding site in target proteins in a process requiring GTP hydrolysis.</text>
</comment>
<dbReference type="RefSeq" id="WP_115853861.1">
    <property type="nucleotide sequence ID" value="NZ_QRDJ01000007.1"/>
</dbReference>
<dbReference type="Proteomes" id="UP000256334">
    <property type="component" value="Unassembled WGS sequence"/>
</dbReference>
<dbReference type="EMBL" id="QRDJ01000007">
    <property type="protein sequence ID" value="REC94761.1"/>
    <property type="molecule type" value="Genomic_DNA"/>
</dbReference>
<dbReference type="InterPro" id="IPR003495">
    <property type="entry name" value="CobW/HypB/UreG_nucleotide-bd"/>
</dbReference>
<dbReference type="Pfam" id="PF02492">
    <property type="entry name" value="cobW"/>
    <property type="match status" value="1"/>
</dbReference>
<dbReference type="InterPro" id="IPR027417">
    <property type="entry name" value="P-loop_NTPase"/>
</dbReference>
<dbReference type="InterPro" id="IPR051316">
    <property type="entry name" value="Zinc-reg_GTPase_activator"/>
</dbReference>
<dbReference type="OrthoDB" id="9808822at2"/>
<protein>
    <submittedName>
        <fullName evidence="5">G3E family GTPase</fullName>
    </submittedName>
</protein>
<evidence type="ECO:0000256" key="1">
    <source>
        <dbReference type="ARBA" id="ARBA00045658"/>
    </source>
</evidence>
<comment type="caution">
    <text evidence="5">The sequence shown here is derived from an EMBL/GenBank/DDBJ whole genome shotgun (WGS) entry which is preliminary data.</text>
</comment>
<reference evidence="5 6" key="1">
    <citation type="submission" date="2018-07" db="EMBL/GenBank/DDBJ databases">
        <title>Genomic Encyclopedia of Type Strains, Phase IV (KMG-IV): sequencing the most valuable type-strain genomes for metagenomic binning, comparative biology and taxonomic classification.</title>
        <authorList>
            <person name="Goeker M."/>
        </authorList>
    </citation>
    <scope>NUCLEOTIDE SEQUENCE [LARGE SCALE GENOMIC DNA]</scope>
    <source>
        <strain evidence="5 6">DSM 14324</strain>
    </source>
</reference>
<evidence type="ECO:0000256" key="2">
    <source>
        <dbReference type="SAM" id="MobiDB-lite"/>
    </source>
</evidence>
<dbReference type="PANTHER" id="PTHR13748">
    <property type="entry name" value="COBW-RELATED"/>
    <property type="match status" value="1"/>
</dbReference>
<feature type="compositionally biased region" description="Acidic residues" evidence="2">
    <location>
        <begin position="204"/>
        <end position="215"/>
    </location>
</feature>
<dbReference type="PANTHER" id="PTHR13748:SF62">
    <property type="entry name" value="COBW DOMAIN-CONTAINING PROTEIN"/>
    <property type="match status" value="1"/>
</dbReference>
<dbReference type="Pfam" id="PF07683">
    <property type="entry name" value="CobW_C"/>
    <property type="match status" value="1"/>
</dbReference>
<dbReference type="CDD" id="cd03112">
    <property type="entry name" value="CobW-like"/>
    <property type="match status" value="1"/>
</dbReference>
<dbReference type="InterPro" id="IPR011629">
    <property type="entry name" value="CobW-like_C"/>
</dbReference>
<sequence>MPETTEPATASSPATIPVTLVAGYLGAGKTTWLNRHLRAGVTPGTLVLVNDFGAINVDAELIDYRGDRLLSLDNGCLCCSLSDALGAQLSRIARWPEPPTALIIETSGVALPGRIADMVRVARQYHLASIVTLVDLGALPRHRRDDRIADLVEIQIAAADRLSFNREDRLGPDELASARTWLASINPHATHEPRASDSQTAEPGDTDIETVDAGEAEPRAPRFLARRTGLLDAPNWQRFTCQLPAMAERDALETLLARHAGAVARAKGFLQVDNRHFIFHWSGGRASWTPTAPRAGAGQLVGIGFAGTELDALLDALAELSTSPRDERSPRDH</sequence>
<evidence type="ECO:0000313" key="5">
    <source>
        <dbReference type="EMBL" id="REC94761.1"/>
    </source>
</evidence>
<evidence type="ECO:0000259" key="4">
    <source>
        <dbReference type="Pfam" id="PF07683"/>
    </source>
</evidence>
<dbReference type="SUPFAM" id="SSF52540">
    <property type="entry name" value="P-loop containing nucleoside triphosphate hydrolases"/>
    <property type="match status" value="1"/>
</dbReference>
<evidence type="ECO:0000313" key="6">
    <source>
        <dbReference type="Proteomes" id="UP000256334"/>
    </source>
</evidence>
<dbReference type="GO" id="GO:0005737">
    <property type="term" value="C:cytoplasm"/>
    <property type="evidence" value="ECO:0007669"/>
    <property type="project" value="TreeGrafter"/>
</dbReference>
<accession>A0A3D9DVQ9</accession>
<evidence type="ECO:0000259" key="3">
    <source>
        <dbReference type="Pfam" id="PF02492"/>
    </source>
</evidence>
<dbReference type="Gene3D" id="3.40.50.300">
    <property type="entry name" value="P-loop containing nucleotide triphosphate hydrolases"/>
    <property type="match status" value="1"/>
</dbReference>
<organism evidence="5 6">
    <name type="scientific">Kushneria indalinina DSM 14324</name>
    <dbReference type="NCBI Taxonomy" id="1122140"/>
    <lineage>
        <taxon>Bacteria</taxon>
        <taxon>Pseudomonadati</taxon>
        <taxon>Pseudomonadota</taxon>
        <taxon>Gammaproteobacteria</taxon>
        <taxon>Oceanospirillales</taxon>
        <taxon>Halomonadaceae</taxon>
        <taxon>Kushneria</taxon>
    </lineage>
</organism>
<dbReference type="AlphaFoldDB" id="A0A3D9DVQ9"/>
<proteinExistence type="predicted"/>
<keyword evidence="6" id="KW-1185">Reference proteome</keyword>
<feature type="region of interest" description="Disordered" evidence="2">
    <location>
        <begin position="188"/>
        <end position="219"/>
    </location>
</feature>
<feature type="domain" description="CobW C-terminal" evidence="4">
    <location>
        <begin position="238"/>
        <end position="315"/>
    </location>
</feature>
<gene>
    <name evidence="5" type="ORF">C8D72_1589</name>
</gene>